<proteinExistence type="predicted"/>
<organism evidence="2 3">
    <name type="scientific">Diploscapter pachys</name>
    <dbReference type="NCBI Taxonomy" id="2018661"/>
    <lineage>
        <taxon>Eukaryota</taxon>
        <taxon>Metazoa</taxon>
        <taxon>Ecdysozoa</taxon>
        <taxon>Nematoda</taxon>
        <taxon>Chromadorea</taxon>
        <taxon>Rhabditida</taxon>
        <taxon>Rhabditina</taxon>
        <taxon>Rhabditomorpha</taxon>
        <taxon>Rhabditoidea</taxon>
        <taxon>Rhabditidae</taxon>
        <taxon>Diploscapter</taxon>
    </lineage>
</organism>
<dbReference type="AlphaFoldDB" id="A0A2A2KIL8"/>
<evidence type="ECO:0000313" key="2">
    <source>
        <dbReference type="EMBL" id="PAV73702.1"/>
    </source>
</evidence>
<dbReference type="Proteomes" id="UP000218231">
    <property type="component" value="Unassembled WGS sequence"/>
</dbReference>
<protein>
    <submittedName>
        <fullName evidence="2">Uncharacterized protein</fullName>
    </submittedName>
</protein>
<keyword evidence="3" id="KW-1185">Reference proteome</keyword>
<accession>A0A2A2KIL8</accession>
<dbReference type="EMBL" id="LIAE01008546">
    <property type="protein sequence ID" value="PAV73702.1"/>
    <property type="molecule type" value="Genomic_DNA"/>
</dbReference>
<reference evidence="2 3" key="1">
    <citation type="journal article" date="2017" name="Curr. Biol.">
        <title>Genome architecture and evolution of a unichromosomal asexual nematode.</title>
        <authorList>
            <person name="Fradin H."/>
            <person name="Zegar C."/>
            <person name="Gutwein M."/>
            <person name="Lucas J."/>
            <person name="Kovtun M."/>
            <person name="Corcoran D."/>
            <person name="Baugh L.R."/>
            <person name="Kiontke K."/>
            <person name="Gunsalus K."/>
            <person name="Fitch D.H."/>
            <person name="Piano F."/>
        </authorList>
    </citation>
    <scope>NUCLEOTIDE SEQUENCE [LARGE SCALE GENOMIC DNA]</scope>
    <source>
        <strain evidence="2">PF1309</strain>
    </source>
</reference>
<evidence type="ECO:0000313" key="3">
    <source>
        <dbReference type="Proteomes" id="UP000218231"/>
    </source>
</evidence>
<sequence>MMILFFCGSTGGFWLRGSLTGRSTFTACVGIGRVMMNMMRSTSMTSINGVVFMSIIGSPSSEPPLIAMSNTPGSGGADQPPAGGGCEMKPTLAKPACCIV</sequence>
<name>A0A2A2KIL8_9BILA</name>
<evidence type="ECO:0000256" key="1">
    <source>
        <dbReference type="SAM" id="MobiDB-lite"/>
    </source>
</evidence>
<gene>
    <name evidence="2" type="ORF">WR25_23458</name>
</gene>
<comment type="caution">
    <text evidence="2">The sequence shown here is derived from an EMBL/GenBank/DDBJ whole genome shotgun (WGS) entry which is preliminary data.</text>
</comment>
<feature type="region of interest" description="Disordered" evidence="1">
    <location>
        <begin position="66"/>
        <end position="86"/>
    </location>
</feature>